<accession>A0A2H1FJ03</accession>
<feature type="domain" description="Zn(2)-C6 fungal-type" evidence="4">
    <location>
        <begin position="96"/>
        <end position="126"/>
    </location>
</feature>
<dbReference type="EMBL" id="LT854253">
    <property type="protein sequence ID" value="SMR41308.1"/>
    <property type="molecule type" value="Genomic_DNA"/>
</dbReference>
<dbReference type="GO" id="GO:0003677">
    <property type="term" value="F:DNA binding"/>
    <property type="evidence" value="ECO:0007669"/>
    <property type="project" value="InterPro"/>
</dbReference>
<dbReference type="PANTHER" id="PTHR46910">
    <property type="entry name" value="TRANSCRIPTION FACTOR PDR1"/>
    <property type="match status" value="1"/>
</dbReference>
<proteinExistence type="predicted"/>
<evidence type="ECO:0000259" key="4">
    <source>
        <dbReference type="PROSITE" id="PS50048"/>
    </source>
</evidence>
<evidence type="ECO:0000256" key="2">
    <source>
        <dbReference type="ARBA" id="ARBA00023242"/>
    </source>
</evidence>
<dbReference type="SMART" id="SM00066">
    <property type="entry name" value="GAL4"/>
    <property type="match status" value="1"/>
</dbReference>
<dbReference type="GO" id="GO:0008270">
    <property type="term" value="F:zinc ion binding"/>
    <property type="evidence" value="ECO:0007669"/>
    <property type="project" value="InterPro"/>
</dbReference>
<reference evidence="6" key="1">
    <citation type="submission" date="2017-05" db="EMBL/GenBank/DDBJ databases">
        <authorList>
            <person name="Song R."/>
            <person name="Chenine A.L."/>
            <person name="Ruprecht R.M."/>
        </authorList>
    </citation>
    <scope>NUCLEOTIDE SEQUENCE [LARGE SCALE GENOMIC DNA]</scope>
</reference>
<dbReference type="GO" id="GO:0006351">
    <property type="term" value="P:DNA-templated transcription"/>
    <property type="evidence" value="ECO:0007669"/>
    <property type="project" value="InterPro"/>
</dbReference>
<evidence type="ECO:0000313" key="5">
    <source>
        <dbReference type="EMBL" id="SMR41308.1"/>
    </source>
</evidence>
<dbReference type="Pfam" id="PF00172">
    <property type="entry name" value="Zn_clus"/>
    <property type="match status" value="1"/>
</dbReference>
<dbReference type="PROSITE" id="PS50048">
    <property type="entry name" value="ZN2_CY6_FUNGAL_2"/>
    <property type="match status" value="1"/>
</dbReference>
<feature type="compositionally biased region" description="Polar residues" evidence="3">
    <location>
        <begin position="756"/>
        <end position="774"/>
    </location>
</feature>
<dbReference type="InterPro" id="IPR007219">
    <property type="entry name" value="XnlR_reg_dom"/>
</dbReference>
<dbReference type="PANTHER" id="PTHR46910:SF4">
    <property type="entry name" value="ZN(2)-C6 FUNGAL-TYPE DOMAIN-CONTAINING PROTEIN"/>
    <property type="match status" value="1"/>
</dbReference>
<dbReference type="SUPFAM" id="SSF57701">
    <property type="entry name" value="Zn2/Cys6 DNA-binding domain"/>
    <property type="match status" value="1"/>
</dbReference>
<protein>
    <recommendedName>
        <fullName evidence="4">Zn(2)-C6 fungal-type domain-containing protein</fullName>
    </recommendedName>
</protein>
<dbReference type="GO" id="GO:0000981">
    <property type="term" value="F:DNA-binding transcription factor activity, RNA polymerase II-specific"/>
    <property type="evidence" value="ECO:0007669"/>
    <property type="project" value="InterPro"/>
</dbReference>
<feature type="compositionally biased region" description="Low complexity" evidence="3">
    <location>
        <begin position="30"/>
        <end position="80"/>
    </location>
</feature>
<dbReference type="InterPro" id="IPR036864">
    <property type="entry name" value="Zn2-C6_fun-type_DNA-bd_sf"/>
</dbReference>
<evidence type="ECO:0000256" key="3">
    <source>
        <dbReference type="SAM" id="MobiDB-lite"/>
    </source>
</evidence>
<dbReference type="Pfam" id="PF04082">
    <property type="entry name" value="Fungal_trans"/>
    <property type="match status" value="1"/>
</dbReference>
<keyword evidence="1" id="KW-0479">Metal-binding</keyword>
<feature type="compositionally biased region" description="Low complexity" evidence="3">
    <location>
        <begin position="879"/>
        <end position="892"/>
    </location>
</feature>
<feature type="region of interest" description="Disordered" evidence="3">
    <location>
        <begin position="879"/>
        <end position="908"/>
    </location>
</feature>
<dbReference type="InterPro" id="IPR001138">
    <property type="entry name" value="Zn2Cys6_DnaBD"/>
</dbReference>
<evidence type="ECO:0000313" key="6">
    <source>
        <dbReference type="Proteomes" id="UP000245764"/>
    </source>
</evidence>
<feature type="compositionally biased region" description="Low complexity" evidence="3">
    <location>
        <begin position="205"/>
        <end position="214"/>
    </location>
</feature>
<feature type="region of interest" description="Disordered" evidence="3">
    <location>
        <begin position="1"/>
        <end position="95"/>
    </location>
</feature>
<keyword evidence="2" id="KW-0539">Nucleus</keyword>
<feature type="region of interest" description="Disordered" evidence="3">
    <location>
        <begin position="191"/>
        <end position="221"/>
    </location>
</feature>
<dbReference type="SMART" id="SM00906">
    <property type="entry name" value="Fungal_trans"/>
    <property type="match status" value="1"/>
</dbReference>
<dbReference type="CDD" id="cd00067">
    <property type="entry name" value="GAL4"/>
    <property type="match status" value="1"/>
</dbReference>
<evidence type="ECO:0000256" key="1">
    <source>
        <dbReference type="ARBA" id="ARBA00022723"/>
    </source>
</evidence>
<name>A0A2H1FJ03_ZYMTR</name>
<sequence>MPSSNKRPGGSDDGDDRGESPHKVARLALDQHQQHQQQQQQQQQHHDYTQQYHGQLQHDGGNGGDYNNHSNGANGTSSSGGKKKGGGGGSTRTGQACDRCKIRKIRCDARPGGCSPCLQNNSECKTTDRITGRATSRGHTEVIENENASLKMYLLELQQQLKENGVEPKPPQVIPHGHMPTNASIPFWGQGQNGAWNPDQHGAYPPSAASASAAPEERSAQTSLLPDFRAGCIGDNYLGVQSGNNWLSPIEGTSLALFGTKIDLAEFMPSEHDPLTSAMSYRTFLSHAFGRAQPFVPTMPPYEQCKVYAEWFFRSVTPFTPVLHKPHFMDLLDRIHHQNYQPTHAETVMVHMVLAIINFQFSSRNSNEQARHDAMSHYQYALKFIPDLITGHKLEDIQALTLICSQLRNQPRPGAAWMFTNMVMGVALESGLHRSAKAWQTSPSQRDAHHLEMRKRTFWSLLILHVHISGKLGRPMPFRMEDFDIEIPDAVDDTVRTENGTENKICSFRAGIEGFKLVRIIIQIYSSIYSVKSTGQYDANLRHLDKELAEWEAQVPVEFSMSQAKDEDRVCALYLDMGMAEAKLLLHHPSLCRSMSEQTMQSNLDSCLTWSSRLLASATQLKDRKSLDTTWYSSVNFLAAIFTTLFAYTERRDTITSSDLTRLRQDMDQWLAVFAEVGALLGALPQLQVAVRSIIEISLGNLSRVIAAKTASAAVASTTESPSEPQPQQHTHQPAQAYDNASYSNNTSSNTNGYSQPPSQSNPDLADSAYSSYPPTFHYPSFDGTYPQHQQQQQDVKPNPASLEAQLNAHNNGSQPPQPSNGNAGFMAAYTDALSTNNFMANGGTEGYGHSHPAAWRHFADHMMMSVVGNDMLHANGTSAPNSASTTAATNGLPTGGQQGNGYMNDTSGLMSLSSGVNGGGVVKVPDHISSMEMAQAALSGHGGQVWPLMNYSGGIE</sequence>
<feature type="region of interest" description="Disordered" evidence="3">
    <location>
        <begin position="716"/>
        <end position="799"/>
    </location>
</feature>
<dbReference type="PROSITE" id="PS00463">
    <property type="entry name" value="ZN2_CY6_FUNGAL_1"/>
    <property type="match status" value="1"/>
</dbReference>
<dbReference type="InterPro" id="IPR050987">
    <property type="entry name" value="AtrR-like"/>
</dbReference>
<dbReference type="AlphaFoldDB" id="A0A2H1FJ03"/>
<feature type="compositionally biased region" description="Low complexity" evidence="3">
    <location>
        <begin position="716"/>
        <end position="755"/>
    </location>
</feature>
<dbReference type="Gene3D" id="4.10.240.10">
    <property type="entry name" value="Zn(2)-C6 fungal-type DNA-binding domain"/>
    <property type="match status" value="1"/>
</dbReference>
<gene>
    <name evidence="5" type="ORF">ZT1E4_G86</name>
</gene>
<organism evidence="5 6">
    <name type="scientific">Zymoseptoria tritici ST99CH_1E4</name>
    <dbReference type="NCBI Taxonomy" id="1276532"/>
    <lineage>
        <taxon>Eukaryota</taxon>
        <taxon>Fungi</taxon>
        <taxon>Dikarya</taxon>
        <taxon>Ascomycota</taxon>
        <taxon>Pezizomycotina</taxon>
        <taxon>Dothideomycetes</taxon>
        <taxon>Dothideomycetidae</taxon>
        <taxon>Mycosphaerellales</taxon>
        <taxon>Mycosphaerellaceae</taxon>
        <taxon>Zymoseptoria</taxon>
    </lineage>
</organism>
<dbReference type="Proteomes" id="UP000245764">
    <property type="component" value="Chromosome 1"/>
</dbReference>
<dbReference type="CDD" id="cd12148">
    <property type="entry name" value="fungal_TF_MHR"/>
    <property type="match status" value="1"/>
</dbReference>